<dbReference type="SUPFAM" id="SSF51735">
    <property type="entry name" value="NAD(P)-binding Rossmann-fold domains"/>
    <property type="match status" value="1"/>
</dbReference>
<organism evidence="2 3">
    <name type="scientific">Spirosoma montaniterrae</name>
    <dbReference type="NCBI Taxonomy" id="1178516"/>
    <lineage>
        <taxon>Bacteria</taxon>
        <taxon>Pseudomonadati</taxon>
        <taxon>Bacteroidota</taxon>
        <taxon>Cytophagia</taxon>
        <taxon>Cytophagales</taxon>
        <taxon>Cytophagaceae</taxon>
        <taxon>Spirosoma</taxon>
    </lineage>
</organism>
<dbReference type="InterPro" id="IPR051604">
    <property type="entry name" value="Ergot_Alk_Oxidoreductase"/>
</dbReference>
<sequence>MHYVITGSLGHTGKPITEGLINAGHTVTVVTSKAENTAAIEALGAKAAVGSVTNADFVRDAFAGADAVYLLIPSNWGVTNWRGFQNEIADNYIAAIKAHDIRFSVLLSSVGAHMGNGAGPVDGLHDAEQKLSQVAGLNNLFLRPSYFMYNLLSMIGMVKGAGIMGSNFGTDTVILTHTDDIADVALQALLNLDFTGNRVQYIASDERTGPEIARVLGEAVGKPETPWIVFEDEQSRQGMLQAGINEEIANNYTKLGEAMRTGEMQADFLANKPAHYGKIKLEDFAKNEFAPAFGA</sequence>
<dbReference type="STRING" id="1178516.AWR27_00215"/>
<dbReference type="PANTHER" id="PTHR43162:SF1">
    <property type="entry name" value="PRESTALK A DIFFERENTIATION PROTEIN A"/>
    <property type="match status" value="1"/>
</dbReference>
<dbReference type="Gene3D" id="3.40.50.720">
    <property type="entry name" value="NAD(P)-binding Rossmann-like Domain"/>
    <property type="match status" value="1"/>
</dbReference>
<name>A0A1P9WRC7_9BACT</name>
<evidence type="ECO:0000259" key="1">
    <source>
        <dbReference type="Pfam" id="PF13460"/>
    </source>
</evidence>
<keyword evidence="3" id="KW-1185">Reference proteome</keyword>
<dbReference type="EMBL" id="CP014263">
    <property type="protein sequence ID" value="AQG77913.1"/>
    <property type="molecule type" value="Genomic_DNA"/>
</dbReference>
<protein>
    <submittedName>
        <fullName evidence="2">NAD-dependent dehydratase</fullName>
    </submittedName>
</protein>
<dbReference type="Gene3D" id="3.90.25.10">
    <property type="entry name" value="UDP-galactose 4-epimerase, domain 1"/>
    <property type="match status" value="1"/>
</dbReference>
<dbReference type="Pfam" id="PF13460">
    <property type="entry name" value="NAD_binding_10"/>
    <property type="match status" value="1"/>
</dbReference>
<dbReference type="KEGG" id="smon:AWR27_00215"/>
<accession>A0A1P9WRC7</accession>
<dbReference type="Proteomes" id="UP000187941">
    <property type="component" value="Chromosome"/>
</dbReference>
<dbReference type="InterPro" id="IPR036291">
    <property type="entry name" value="NAD(P)-bd_dom_sf"/>
</dbReference>
<proteinExistence type="predicted"/>
<gene>
    <name evidence="2" type="ORF">AWR27_00215</name>
</gene>
<dbReference type="RefSeq" id="WP_077129338.1">
    <property type="nucleotide sequence ID" value="NZ_CP014263.1"/>
</dbReference>
<dbReference type="OrthoDB" id="2149806at2"/>
<reference evidence="2 3" key="1">
    <citation type="submission" date="2016-01" db="EMBL/GenBank/DDBJ databases">
        <authorList>
            <person name="Oliw E.H."/>
        </authorList>
    </citation>
    <scope>NUCLEOTIDE SEQUENCE [LARGE SCALE GENOMIC DNA]</scope>
    <source>
        <strain evidence="2 3">DY10</strain>
    </source>
</reference>
<evidence type="ECO:0000313" key="2">
    <source>
        <dbReference type="EMBL" id="AQG77913.1"/>
    </source>
</evidence>
<dbReference type="AlphaFoldDB" id="A0A1P9WRC7"/>
<dbReference type="InterPro" id="IPR016040">
    <property type="entry name" value="NAD(P)-bd_dom"/>
</dbReference>
<evidence type="ECO:0000313" key="3">
    <source>
        <dbReference type="Proteomes" id="UP000187941"/>
    </source>
</evidence>
<dbReference type="PANTHER" id="PTHR43162">
    <property type="match status" value="1"/>
</dbReference>
<feature type="domain" description="NAD(P)-binding" evidence="1">
    <location>
        <begin position="7"/>
        <end position="189"/>
    </location>
</feature>